<keyword evidence="4" id="KW-0808">Transferase</keyword>
<organism evidence="9 11">
    <name type="scientific">Holdemania massiliensis</name>
    <dbReference type="NCBI Taxonomy" id="1468449"/>
    <lineage>
        <taxon>Bacteria</taxon>
        <taxon>Bacillati</taxon>
        <taxon>Bacillota</taxon>
        <taxon>Erysipelotrichia</taxon>
        <taxon>Erysipelotrichales</taxon>
        <taxon>Erysipelotrichaceae</taxon>
        <taxon>Holdemania</taxon>
    </lineage>
</organism>
<evidence type="ECO:0000256" key="3">
    <source>
        <dbReference type="ARBA" id="ARBA00022553"/>
    </source>
</evidence>
<dbReference type="Proteomes" id="UP000480929">
    <property type="component" value="Unassembled WGS sequence"/>
</dbReference>
<evidence type="ECO:0000256" key="5">
    <source>
        <dbReference type="ARBA" id="ARBA00022777"/>
    </source>
</evidence>
<dbReference type="InterPro" id="IPR003661">
    <property type="entry name" value="HisK_dim/P_dom"/>
</dbReference>
<evidence type="ECO:0000313" key="10">
    <source>
        <dbReference type="EMBL" id="MSC33661.1"/>
    </source>
</evidence>
<dbReference type="EMBL" id="WKPJ01000017">
    <property type="protein sequence ID" value="MSA89906.1"/>
    <property type="molecule type" value="Genomic_DNA"/>
</dbReference>
<dbReference type="InterPro" id="IPR050736">
    <property type="entry name" value="Sensor_HK_Regulatory"/>
</dbReference>
<protein>
    <recommendedName>
        <fullName evidence="2">histidine kinase</fullName>
        <ecNumber evidence="2">2.7.13.3</ecNumber>
    </recommendedName>
</protein>
<evidence type="ECO:0000313" key="9">
    <source>
        <dbReference type="EMBL" id="MSA89906.1"/>
    </source>
</evidence>
<evidence type="ECO:0000313" key="11">
    <source>
        <dbReference type="Proteomes" id="UP000433575"/>
    </source>
</evidence>
<dbReference type="CDD" id="cd00082">
    <property type="entry name" value="HisKA"/>
    <property type="match status" value="1"/>
</dbReference>
<evidence type="ECO:0000256" key="7">
    <source>
        <dbReference type="SAM" id="Phobius"/>
    </source>
</evidence>
<keyword evidence="12" id="KW-1185">Reference proteome</keyword>
<dbReference type="AlphaFoldDB" id="A0A6N7S9D6"/>
<dbReference type="PANTHER" id="PTHR43711:SF26">
    <property type="entry name" value="SENSOR HISTIDINE KINASE RCSC"/>
    <property type="match status" value="1"/>
</dbReference>
<keyword evidence="7" id="KW-0472">Membrane</keyword>
<dbReference type="Proteomes" id="UP000433575">
    <property type="component" value="Unassembled WGS sequence"/>
</dbReference>
<dbReference type="Gene3D" id="3.30.565.10">
    <property type="entry name" value="Histidine kinase-like ATPase, C-terminal domain"/>
    <property type="match status" value="1"/>
</dbReference>
<feature type="domain" description="Histidine kinase" evidence="8">
    <location>
        <begin position="119"/>
        <end position="331"/>
    </location>
</feature>
<feature type="transmembrane region" description="Helical" evidence="7">
    <location>
        <begin position="7"/>
        <end position="26"/>
    </location>
</feature>
<dbReference type="PRINTS" id="PR00344">
    <property type="entry name" value="BCTRLSENSOR"/>
</dbReference>
<evidence type="ECO:0000259" key="8">
    <source>
        <dbReference type="PROSITE" id="PS50109"/>
    </source>
</evidence>
<keyword evidence="7" id="KW-0812">Transmembrane</keyword>
<dbReference type="Pfam" id="PF00512">
    <property type="entry name" value="HisKA"/>
    <property type="match status" value="1"/>
</dbReference>
<keyword evidence="7" id="KW-1133">Transmembrane helix</keyword>
<accession>A0A6N7S9D6</accession>
<dbReference type="InterPro" id="IPR036097">
    <property type="entry name" value="HisK_dim/P_sf"/>
</dbReference>
<dbReference type="Pfam" id="PF02518">
    <property type="entry name" value="HATPase_c"/>
    <property type="match status" value="1"/>
</dbReference>
<dbReference type="InterPro" id="IPR036890">
    <property type="entry name" value="HATPase_C_sf"/>
</dbReference>
<feature type="transmembrane region" description="Helical" evidence="7">
    <location>
        <begin position="32"/>
        <end position="55"/>
    </location>
</feature>
<dbReference type="OrthoDB" id="9773956at2"/>
<name>A0A6N7S9D6_9FIRM</name>
<evidence type="ECO:0000256" key="4">
    <source>
        <dbReference type="ARBA" id="ARBA00022679"/>
    </source>
</evidence>
<dbReference type="PROSITE" id="PS50109">
    <property type="entry name" value="HIS_KIN"/>
    <property type="match status" value="1"/>
</dbReference>
<dbReference type="EC" id="2.7.13.3" evidence="2"/>
<dbReference type="InterPro" id="IPR004358">
    <property type="entry name" value="Sig_transdc_His_kin-like_C"/>
</dbReference>
<sequence length="332" mass="37896">MMRNKEIVLFYAGCLGLCLPFFLIAGAASTEMLVLCVSEALMLLCAFGLFTAWRYHRLRQLNDQMRKVREGRYQMNPQDYEEGELSILHSEIYKVTVQLRESAEQLQTQQQLLSDSLSDISHQLKTPLTSMMMMVDLMQQPQMEQAQRQEFLRLIAAQLTRMRWLIQSLLKMAKLEARAVQFMPQPTTVRSLINRSLSQAEAEMVRYGVETVLDCPADFTLTLDENWTAEALGNILRNCAEHAQQGQVRIMCMHNALVDEIVIEDNGEGIDPADLPHLFERFYRGRNAKPDSVGIGLAMSYQIITAQSGTLQVFSQPGRGSRFVIRFVHQIV</sequence>
<keyword evidence="6" id="KW-0902">Two-component regulatory system</keyword>
<dbReference type="InterPro" id="IPR005467">
    <property type="entry name" value="His_kinase_dom"/>
</dbReference>
<reference evidence="11 12" key="1">
    <citation type="journal article" date="2019" name="Nat. Med.">
        <title>A library of human gut bacterial isolates paired with longitudinal multiomics data enables mechanistic microbiome research.</title>
        <authorList>
            <person name="Poyet M."/>
            <person name="Groussin M."/>
            <person name="Gibbons S.M."/>
            <person name="Avila-Pacheco J."/>
            <person name="Jiang X."/>
            <person name="Kearney S.M."/>
            <person name="Perrotta A.R."/>
            <person name="Berdy B."/>
            <person name="Zhao S."/>
            <person name="Lieberman T.D."/>
            <person name="Swanson P.K."/>
            <person name="Smith M."/>
            <person name="Roesemann S."/>
            <person name="Alexander J.E."/>
            <person name="Rich S.A."/>
            <person name="Livny J."/>
            <person name="Vlamakis H."/>
            <person name="Clish C."/>
            <person name="Bullock K."/>
            <person name="Deik A."/>
            <person name="Scott J."/>
            <person name="Pierce K.A."/>
            <person name="Xavier R.J."/>
            <person name="Alm E.J."/>
        </authorList>
    </citation>
    <scope>NUCLEOTIDE SEQUENCE [LARGE SCALE GENOMIC DNA]</scope>
    <source>
        <strain evidence="9 11">BIOML-A4</strain>
        <strain evidence="10 12">BIOML-A5</strain>
    </source>
</reference>
<evidence type="ECO:0000256" key="6">
    <source>
        <dbReference type="ARBA" id="ARBA00023012"/>
    </source>
</evidence>
<dbReference type="PANTHER" id="PTHR43711">
    <property type="entry name" value="TWO-COMPONENT HISTIDINE KINASE"/>
    <property type="match status" value="1"/>
</dbReference>
<keyword evidence="5 9" id="KW-0418">Kinase</keyword>
<dbReference type="CDD" id="cd00075">
    <property type="entry name" value="HATPase"/>
    <property type="match status" value="1"/>
</dbReference>
<evidence type="ECO:0000313" key="12">
    <source>
        <dbReference type="Proteomes" id="UP000480929"/>
    </source>
</evidence>
<comment type="catalytic activity">
    <reaction evidence="1">
        <text>ATP + protein L-histidine = ADP + protein N-phospho-L-histidine.</text>
        <dbReference type="EC" id="2.7.13.3"/>
    </reaction>
</comment>
<dbReference type="RefSeq" id="WP_154239060.1">
    <property type="nucleotide sequence ID" value="NZ_WKPI01000019.1"/>
</dbReference>
<dbReference type="EMBL" id="WKPI01000019">
    <property type="protein sequence ID" value="MSC33661.1"/>
    <property type="molecule type" value="Genomic_DNA"/>
</dbReference>
<proteinExistence type="predicted"/>
<comment type="caution">
    <text evidence="9">The sequence shown here is derived from an EMBL/GenBank/DDBJ whole genome shotgun (WGS) entry which is preliminary data.</text>
</comment>
<dbReference type="SUPFAM" id="SSF47384">
    <property type="entry name" value="Homodimeric domain of signal transducing histidine kinase"/>
    <property type="match status" value="1"/>
</dbReference>
<keyword evidence="3" id="KW-0597">Phosphoprotein</keyword>
<dbReference type="InterPro" id="IPR003594">
    <property type="entry name" value="HATPase_dom"/>
</dbReference>
<gene>
    <name evidence="10" type="ORF">GKD88_11065</name>
    <name evidence="9" type="ORF">GKE08_11265</name>
</gene>
<dbReference type="SUPFAM" id="SSF55874">
    <property type="entry name" value="ATPase domain of HSP90 chaperone/DNA topoisomerase II/histidine kinase"/>
    <property type="match status" value="1"/>
</dbReference>
<evidence type="ECO:0000256" key="2">
    <source>
        <dbReference type="ARBA" id="ARBA00012438"/>
    </source>
</evidence>
<evidence type="ECO:0000256" key="1">
    <source>
        <dbReference type="ARBA" id="ARBA00000085"/>
    </source>
</evidence>
<dbReference type="Gene3D" id="1.10.287.130">
    <property type="match status" value="1"/>
</dbReference>
<dbReference type="SMART" id="SM00388">
    <property type="entry name" value="HisKA"/>
    <property type="match status" value="1"/>
</dbReference>
<dbReference type="GO" id="GO:0000155">
    <property type="term" value="F:phosphorelay sensor kinase activity"/>
    <property type="evidence" value="ECO:0007669"/>
    <property type="project" value="InterPro"/>
</dbReference>
<dbReference type="SMART" id="SM00387">
    <property type="entry name" value="HATPase_c"/>
    <property type="match status" value="1"/>
</dbReference>